<evidence type="ECO:0000313" key="3">
    <source>
        <dbReference type="EMBL" id="KAF7298574.1"/>
    </source>
</evidence>
<protein>
    <recommendedName>
        <fullName evidence="2">DUF6699 domain-containing protein</fullName>
    </recommendedName>
</protein>
<feature type="compositionally biased region" description="Polar residues" evidence="1">
    <location>
        <begin position="316"/>
        <end position="325"/>
    </location>
</feature>
<name>A0A8H6VYA0_9AGAR</name>
<dbReference type="RefSeq" id="XP_037217962.1">
    <property type="nucleotide sequence ID" value="XM_037364720.1"/>
</dbReference>
<evidence type="ECO:0000259" key="2">
    <source>
        <dbReference type="Pfam" id="PF20415"/>
    </source>
</evidence>
<dbReference type="OrthoDB" id="2970175at2759"/>
<feature type="region of interest" description="Disordered" evidence="1">
    <location>
        <begin position="384"/>
        <end position="428"/>
    </location>
</feature>
<feature type="region of interest" description="Disordered" evidence="1">
    <location>
        <begin position="106"/>
        <end position="170"/>
    </location>
</feature>
<feature type="compositionally biased region" description="Pro residues" evidence="1">
    <location>
        <begin position="131"/>
        <end position="155"/>
    </location>
</feature>
<feature type="region of interest" description="Disordered" evidence="1">
    <location>
        <begin position="518"/>
        <end position="546"/>
    </location>
</feature>
<feature type="compositionally biased region" description="Low complexity" evidence="1">
    <location>
        <begin position="524"/>
        <end position="543"/>
    </location>
</feature>
<feature type="compositionally biased region" description="Acidic residues" evidence="1">
    <location>
        <begin position="200"/>
        <end position="209"/>
    </location>
</feature>
<organism evidence="3 4">
    <name type="scientific">Mycena indigotica</name>
    <dbReference type="NCBI Taxonomy" id="2126181"/>
    <lineage>
        <taxon>Eukaryota</taxon>
        <taxon>Fungi</taxon>
        <taxon>Dikarya</taxon>
        <taxon>Basidiomycota</taxon>
        <taxon>Agaricomycotina</taxon>
        <taxon>Agaricomycetes</taxon>
        <taxon>Agaricomycetidae</taxon>
        <taxon>Agaricales</taxon>
        <taxon>Marasmiineae</taxon>
        <taxon>Mycenaceae</taxon>
        <taxon>Mycena</taxon>
    </lineage>
</organism>
<dbReference type="EMBL" id="JACAZF010000007">
    <property type="protein sequence ID" value="KAF7298574.1"/>
    <property type="molecule type" value="Genomic_DNA"/>
</dbReference>
<dbReference type="Proteomes" id="UP000636479">
    <property type="component" value="Unassembled WGS sequence"/>
</dbReference>
<dbReference type="Pfam" id="PF20415">
    <property type="entry name" value="DUF6699"/>
    <property type="match status" value="1"/>
</dbReference>
<gene>
    <name evidence="3" type="ORF">MIND_00804100</name>
</gene>
<keyword evidence="4" id="KW-1185">Reference proteome</keyword>
<proteinExistence type="predicted"/>
<feature type="compositionally biased region" description="Polar residues" evidence="1">
    <location>
        <begin position="385"/>
        <end position="416"/>
    </location>
</feature>
<evidence type="ECO:0000313" key="4">
    <source>
        <dbReference type="Proteomes" id="UP000636479"/>
    </source>
</evidence>
<dbReference type="GeneID" id="59347236"/>
<dbReference type="AlphaFoldDB" id="A0A8H6VYA0"/>
<accession>A0A8H6VYA0</accession>
<comment type="caution">
    <text evidence="3">The sequence shown here is derived from an EMBL/GenBank/DDBJ whole genome shotgun (WGS) entry which is preliminary data.</text>
</comment>
<feature type="region of interest" description="Disordered" evidence="1">
    <location>
        <begin position="305"/>
        <end position="342"/>
    </location>
</feature>
<evidence type="ECO:0000256" key="1">
    <source>
        <dbReference type="SAM" id="MobiDB-lite"/>
    </source>
</evidence>
<sequence length="759" mass="82445">MPTMTTSPPRPPAPRTANVALPLVTPSPPGARQFFRSPPSSWGQAAQHWTNPAAFYTPSPSEYYSPVFSDIQALASFHPLPELRMPQPSRVLLDVTAAHLQASVASPPQFSPAHGPTEWGSHLPIQSPPGILQPPPRRPLLPPPRNQPTPRPPSPAREQTPIAIPGSPLPRALDMEYRNLLEYQPDSHITGRRSHRIYDDSDSEDDELEPFSPTALRSPTPAPLAGLSYQLGRSSLGDNLAADERHDQSAAPGLFNAGVWQGNSLVPQTSNDNAVPGPSTLQAFHPQNSHLAVNGPLAGPSREGFSPGNAFVHGAPSNQGFSQDGTGLRQHSHHNATPGPSNPTFFPYVPLWQATSTEAAGLRLPYPLPIEDIPLLLADPDNRAQETSQNNETQFGSFNPGLSQQNSLVRQTSNHSAPDPSNPSFSEQSPFVLQMSQRNATPGPSNQGFSQDNALIRQNSHRNATPGPSNLNAGNFQYHPALRSASAWGYATAGPSTGAPGMSARANEPRVIHSILKTSPNHVPRALRSASAAPPRPDSGGSAVPPRKWYTGTIFDEFSIFGGRPVEIPLRDEHIELVWPLRQQQGRPNRPGFISPCIKYDIARSPRESYGVLDIRVAGGLPTELAFDDIRMPVSSHMVMNTMLILAEHAPNGVIQLERAGPEGLRVLDVLEGIYQAYNTELPDIDEMTVEDQATLITAMQQRTQAPPGGPLSDEVRAMRRRGITHVDLLGVGRAFDGLSRKRKGWQLHFKDLQYNPRL</sequence>
<dbReference type="InterPro" id="IPR046522">
    <property type="entry name" value="DUF6699"/>
</dbReference>
<feature type="domain" description="DUF6699" evidence="2">
    <location>
        <begin position="620"/>
        <end position="744"/>
    </location>
</feature>
<feature type="region of interest" description="Disordered" evidence="1">
    <location>
        <begin position="191"/>
        <end position="229"/>
    </location>
</feature>
<reference evidence="3" key="1">
    <citation type="submission" date="2020-05" db="EMBL/GenBank/DDBJ databases">
        <title>Mycena genomes resolve the evolution of fungal bioluminescence.</title>
        <authorList>
            <person name="Tsai I.J."/>
        </authorList>
    </citation>
    <scope>NUCLEOTIDE SEQUENCE</scope>
    <source>
        <strain evidence="3">171206Taipei</strain>
    </source>
</reference>